<dbReference type="GO" id="GO:0085020">
    <property type="term" value="P:protein K6-linked ubiquitination"/>
    <property type="evidence" value="ECO:0007669"/>
    <property type="project" value="TreeGrafter"/>
</dbReference>
<dbReference type="InterPro" id="IPR002110">
    <property type="entry name" value="Ankyrin_rpt"/>
</dbReference>
<dbReference type="PANTHER" id="PTHR24171">
    <property type="entry name" value="ANKYRIN REPEAT DOMAIN-CONTAINING PROTEIN 39-RELATED"/>
    <property type="match status" value="1"/>
</dbReference>
<dbReference type="EMBL" id="LGRX02015823">
    <property type="protein sequence ID" value="KAK3262981.1"/>
    <property type="molecule type" value="Genomic_DNA"/>
</dbReference>
<proteinExistence type="predicted"/>
<feature type="repeat" description="ANK" evidence="3">
    <location>
        <begin position="167"/>
        <end position="191"/>
    </location>
</feature>
<evidence type="ECO:0000313" key="5">
    <source>
        <dbReference type="Proteomes" id="UP001190700"/>
    </source>
</evidence>
<sequence length="246" mass="27109">MLVTDLERRTRMTQLLLAHGAQDNLLGRSAIWEGEKTPAALESDTQALMRTARLHGYRLEDRIALEPSTEYAELHEACALGDLKAVQKWIDNNPGRTVDFTPIVVSNSGRLYDHQGGTATDVTTSVDLDVHAASENTGLAYAASHGQLAVCNILLKNGADPNHVNRNGATPLHYACFRQNREIVRLLLQYGGGKSVDVSGVSTLWDCKMTPLQLTQETGKVSYEIERALKQSVYPNREWVPVTAIQ</sequence>
<gene>
    <name evidence="4" type="ORF">CYMTET_28191</name>
</gene>
<name>A0AAE0KW60_9CHLO</name>
<accession>A0AAE0KW60</accession>
<dbReference type="InterPro" id="IPR036770">
    <property type="entry name" value="Ankyrin_rpt-contain_sf"/>
</dbReference>
<keyword evidence="5" id="KW-1185">Reference proteome</keyword>
<dbReference type="SMART" id="SM00248">
    <property type="entry name" value="ANK"/>
    <property type="match status" value="3"/>
</dbReference>
<dbReference type="Pfam" id="PF12796">
    <property type="entry name" value="Ank_2"/>
    <property type="match status" value="1"/>
</dbReference>
<evidence type="ECO:0000256" key="1">
    <source>
        <dbReference type="ARBA" id="ARBA00022737"/>
    </source>
</evidence>
<dbReference type="SUPFAM" id="SSF48403">
    <property type="entry name" value="Ankyrin repeat"/>
    <property type="match status" value="1"/>
</dbReference>
<dbReference type="PANTHER" id="PTHR24171:SF8">
    <property type="entry name" value="BRCA1-ASSOCIATED RING DOMAIN PROTEIN 1"/>
    <property type="match status" value="1"/>
</dbReference>
<comment type="caution">
    <text evidence="4">The sequence shown here is derived from an EMBL/GenBank/DDBJ whole genome shotgun (WGS) entry which is preliminary data.</text>
</comment>
<dbReference type="Gene3D" id="1.25.40.20">
    <property type="entry name" value="Ankyrin repeat-containing domain"/>
    <property type="match status" value="1"/>
</dbReference>
<keyword evidence="1" id="KW-0677">Repeat</keyword>
<evidence type="ECO:0000313" key="4">
    <source>
        <dbReference type="EMBL" id="KAK3262981.1"/>
    </source>
</evidence>
<reference evidence="4 5" key="1">
    <citation type="journal article" date="2015" name="Genome Biol. Evol.">
        <title>Comparative Genomics of a Bacterivorous Green Alga Reveals Evolutionary Causalities and Consequences of Phago-Mixotrophic Mode of Nutrition.</title>
        <authorList>
            <person name="Burns J.A."/>
            <person name="Paasch A."/>
            <person name="Narechania A."/>
            <person name="Kim E."/>
        </authorList>
    </citation>
    <scope>NUCLEOTIDE SEQUENCE [LARGE SCALE GENOMIC DNA]</scope>
    <source>
        <strain evidence="4 5">PLY_AMNH</strain>
    </source>
</reference>
<evidence type="ECO:0000256" key="3">
    <source>
        <dbReference type="PROSITE-ProRule" id="PRU00023"/>
    </source>
</evidence>
<feature type="repeat" description="ANK" evidence="3">
    <location>
        <begin position="134"/>
        <end position="166"/>
    </location>
</feature>
<evidence type="ECO:0000256" key="2">
    <source>
        <dbReference type="ARBA" id="ARBA00023043"/>
    </source>
</evidence>
<dbReference type="PROSITE" id="PS50297">
    <property type="entry name" value="ANK_REP_REGION"/>
    <property type="match status" value="2"/>
</dbReference>
<dbReference type="AlphaFoldDB" id="A0AAE0KW60"/>
<keyword evidence="2 3" id="KW-0040">ANK repeat</keyword>
<dbReference type="PROSITE" id="PS50088">
    <property type="entry name" value="ANK_REPEAT"/>
    <property type="match status" value="2"/>
</dbReference>
<organism evidence="4 5">
    <name type="scientific">Cymbomonas tetramitiformis</name>
    <dbReference type="NCBI Taxonomy" id="36881"/>
    <lineage>
        <taxon>Eukaryota</taxon>
        <taxon>Viridiplantae</taxon>
        <taxon>Chlorophyta</taxon>
        <taxon>Pyramimonadophyceae</taxon>
        <taxon>Pyramimonadales</taxon>
        <taxon>Pyramimonadaceae</taxon>
        <taxon>Cymbomonas</taxon>
    </lineage>
</organism>
<dbReference type="Proteomes" id="UP001190700">
    <property type="component" value="Unassembled WGS sequence"/>
</dbReference>
<protein>
    <submittedName>
        <fullName evidence="4">Uncharacterized protein</fullName>
    </submittedName>
</protein>
<dbReference type="GO" id="GO:0004842">
    <property type="term" value="F:ubiquitin-protein transferase activity"/>
    <property type="evidence" value="ECO:0007669"/>
    <property type="project" value="TreeGrafter"/>
</dbReference>